<dbReference type="InterPro" id="IPR011009">
    <property type="entry name" value="Kinase-like_dom_sf"/>
</dbReference>
<gene>
    <name evidence="1" type="ORF">J2Z75_004496</name>
</gene>
<dbReference type="SUPFAM" id="SSF56112">
    <property type="entry name" value="Protein kinase-like (PK-like)"/>
    <property type="match status" value="1"/>
</dbReference>
<dbReference type="EMBL" id="JAGGJV010000009">
    <property type="protein sequence ID" value="MBP1860968.1"/>
    <property type="molecule type" value="Genomic_DNA"/>
</dbReference>
<evidence type="ECO:0000313" key="1">
    <source>
        <dbReference type="EMBL" id="MBP1860968.1"/>
    </source>
</evidence>
<dbReference type="GO" id="GO:0050300">
    <property type="term" value="F:aminoglycoside 6-kinase activity"/>
    <property type="evidence" value="ECO:0007669"/>
    <property type="project" value="UniProtKB-EC"/>
</dbReference>
<dbReference type="InterPro" id="IPR006748">
    <property type="entry name" value="NH2Glyco/OHUrea_AB-resist_kin"/>
</dbReference>
<name>A0ABS4ESP5_9HYPH</name>
<accession>A0ABS4ESP5</accession>
<dbReference type="NCBIfam" id="NF012171">
    <property type="entry name" value="APH_6"/>
    <property type="match status" value="1"/>
</dbReference>
<dbReference type="Pfam" id="PF04655">
    <property type="entry name" value="APH_6_hur"/>
    <property type="match status" value="1"/>
</dbReference>
<keyword evidence="1" id="KW-0808">Transferase</keyword>
<organism evidence="1 2">
    <name type="scientific">Rhizobium herbae</name>
    <dbReference type="NCBI Taxonomy" id="508661"/>
    <lineage>
        <taxon>Bacteria</taxon>
        <taxon>Pseudomonadati</taxon>
        <taxon>Pseudomonadota</taxon>
        <taxon>Alphaproteobacteria</taxon>
        <taxon>Hyphomicrobiales</taxon>
        <taxon>Rhizobiaceae</taxon>
        <taxon>Rhizobium/Agrobacterium group</taxon>
        <taxon>Rhizobium</taxon>
    </lineage>
</organism>
<dbReference type="Proteomes" id="UP000823786">
    <property type="component" value="Unassembled WGS sequence"/>
</dbReference>
<reference evidence="1 2" key="1">
    <citation type="submission" date="2021-03" db="EMBL/GenBank/DDBJ databases">
        <title>Genomic Encyclopedia of Type Strains, Phase IV (KMG-IV): sequencing the most valuable type-strain genomes for metagenomic binning, comparative biology and taxonomic classification.</title>
        <authorList>
            <person name="Goeker M."/>
        </authorList>
    </citation>
    <scope>NUCLEOTIDE SEQUENCE [LARGE SCALE GENOMIC DNA]</scope>
    <source>
        <strain evidence="1 2">DSM 26427</strain>
    </source>
</reference>
<keyword evidence="2" id="KW-1185">Reference proteome</keyword>
<dbReference type="EC" id="2.7.1.72" evidence="1"/>
<comment type="caution">
    <text evidence="1">The sequence shown here is derived from an EMBL/GenBank/DDBJ whole genome shotgun (WGS) entry which is preliminary data.</text>
</comment>
<protein>
    <submittedName>
        <fullName evidence="1">Streptomycin 6-kinase</fullName>
        <ecNumber evidence="1">2.7.1.72</ecNumber>
    </submittedName>
</protein>
<sequence>MAPHDRIAGALPATCDWTCDLTLTSMPLDLPVHWNVSEPVLIANTFSSFIWKVLLPNGAPAIVKALKPIDDIADELRGADYLAWRNGRGAVRLLGRENNQMLLEYAGERILSHVVAEQGDGHATEIAAELMAELYAASDEPLPSALLPIRDRFEALFQRARDDRNAGRQTDYVDAAILADRLISDATRLRGLHGDLHHENIMLSDRGWLVIDPVGLIGDVGFGAANMFYDPADRDDLCLDPRRIAQMTDVFSRTLDIDPRRLLDQAFCYGCLSAAWNVEGDDEQRDLAIAAAIRRVRQTSY</sequence>
<evidence type="ECO:0000313" key="2">
    <source>
        <dbReference type="Proteomes" id="UP000823786"/>
    </source>
</evidence>
<proteinExistence type="predicted"/>